<dbReference type="AlphaFoldDB" id="W2TV49"/>
<evidence type="ECO:0000313" key="2">
    <source>
        <dbReference type="Proteomes" id="UP000053676"/>
    </source>
</evidence>
<dbReference type="EMBL" id="KI657838">
    <property type="protein sequence ID" value="ETN84941.1"/>
    <property type="molecule type" value="Genomic_DNA"/>
</dbReference>
<reference evidence="2" key="1">
    <citation type="journal article" date="2014" name="Nat. Genet.">
        <title>Genome of the human hookworm Necator americanus.</title>
        <authorList>
            <person name="Tang Y.T."/>
            <person name="Gao X."/>
            <person name="Rosa B.A."/>
            <person name="Abubucker S."/>
            <person name="Hallsworth-Pepin K."/>
            <person name="Martin J."/>
            <person name="Tyagi R."/>
            <person name="Heizer E."/>
            <person name="Zhang X."/>
            <person name="Bhonagiri-Palsikar V."/>
            <person name="Minx P."/>
            <person name="Warren W.C."/>
            <person name="Wang Q."/>
            <person name="Zhan B."/>
            <person name="Hotez P.J."/>
            <person name="Sternberg P.W."/>
            <person name="Dougall A."/>
            <person name="Gaze S.T."/>
            <person name="Mulvenna J."/>
            <person name="Sotillo J."/>
            <person name="Ranganathan S."/>
            <person name="Rabelo E.M."/>
            <person name="Wilson R.K."/>
            <person name="Felgner P.L."/>
            <person name="Bethony J."/>
            <person name="Hawdon J.M."/>
            <person name="Gasser R.B."/>
            <person name="Loukas A."/>
            <person name="Mitreva M."/>
        </authorList>
    </citation>
    <scope>NUCLEOTIDE SEQUENCE [LARGE SCALE GENOMIC DNA]</scope>
</reference>
<name>W2TV49_NECAM</name>
<proteinExistence type="predicted"/>
<dbReference type="KEGG" id="nai:NECAME_01501"/>
<keyword evidence="2" id="KW-1185">Reference proteome</keyword>
<organism evidence="1 2">
    <name type="scientific">Necator americanus</name>
    <name type="common">Human hookworm</name>
    <dbReference type="NCBI Taxonomy" id="51031"/>
    <lineage>
        <taxon>Eukaryota</taxon>
        <taxon>Metazoa</taxon>
        <taxon>Ecdysozoa</taxon>
        <taxon>Nematoda</taxon>
        <taxon>Chromadorea</taxon>
        <taxon>Rhabditida</taxon>
        <taxon>Rhabditina</taxon>
        <taxon>Rhabditomorpha</taxon>
        <taxon>Strongyloidea</taxon>
        <taxon>Ancylostomatidae</taxon>
        <taxon>Bunostominae</taxon>
        <taxon>Necator</taxon>
    </lineage>
</organism>
<protein>
    <submittedName>
        <fullName evidence="1">Uncharacterized protein</fullName>
    </submittedName>
</protein>
<dbReference type="Proteomes" id="UP000053676">
    <property type="component" value="Unassembled WGS sequence"/>
</dbReference>
<sequence length="76" mass="8824">MLKIWYEEYHSLENHMIITEAFGKSQEQLITEHAQGQDSPLPDYIGHSSLQLLALNNRRQLASNDDGRRTEQLDDL</sequence>
<gene>
    <name evidence="1" type="ORF">NECAME_01501</name>
</gene>
<evidence type="ECO:0000313" key="1">
    <source>
        <dbReference type="EMBL" id="ETN84941.1"/>
    </source>
</evidence>
<accession>W2TV49</accession>